<evidence type="ECO:0000256" key="5">
    <source>
        <dbReference type="ARBA" id="ARBA00023239"/>
    </source>
</evidence>
<sequence>MFRRRQAPPSPPPAQDEPSLPNRLSPLSPSEALKPTVAPPPPEKPERRRGGLLSAVSGFLTLAVIAALGAMVVVTLFNRQAGEPGPLQADKVVVIPSRSGTSEIAQLLAREGVIEHPNLFELAARFGGKGPLKHGEYVFKAHASVRDAIDTLANGRQVQHAITFPEGLTSEQIVGRLNENDVLSGEISETPPEGSLLPDTYKFERGATRQQIVNLMRAKQREVLNQIWQRRSPDVPVKTPAEMVTLASIVEKETGRADERPRVAGVFVNRLMKRMKLQSDPTIVYGLVGGRGTLGRGILRSEIDRPTPYNTYVIEGLPPGPIANPGRAALEAVANPSRTKDLYFVADGTGGHAFADSLEGHQRNVTRWRQVERARQQAPQPDAGSVDKVDPNSAEPNANQPAGTPGRASAYAPPGTNSAFALDGATVDGNNGGQRSKAFDASEGTRLDPLRNKTYDLGSPKTVPVLRNP</sequence>
<dbReference type="Pfam" id="PF02618">
    <property type="entry name" value="YceG"/>
    <property type="match status" value="1"/>
</dbReference>
<dbReference type="InterPro" id="IPR003770">
    <property type="entry name" value="MLTG-like"/>
</dbReference>
<feature type="compositionally biased region" description="Basic and acidic residues" evidence="8">
    <location>
        <begin position="437"/>
        <end position="454"/>
    </location>
</feature>
<organism evidence="9 10">
    <name type="scientific">Methylorubrum suomiense</name>
    <dbReference type="NCBI Taxonomy" id="144191"/>
    <lineage>
        <taxon>Bacteria</taxon>
        <taxon>Pseudomonadati</taxon>
        <taxon>Pseudomonadota</taxon>
        <taxon>Alphaproteobacteria</taxon>
        <taxon>Hyphomicrobiales</taxon>
        <taxon>Methylobacteriaceae</taxon>
        <taxon>Methylorubrum</taxon>
    </lineage>
</organism>
<evidence type="ECO:0000256" key="1">
    <source>
        <dbReference type="ARBA" id="ARBA00022475"/>
    </source>
</evidence>
<dbReference type="CDD" id="cd08010">
    <property type="entry name" value="MltG_like"/>
    <property type="match status" value="1"/>
</dbReference>
<accession>A0ABQ4USK0</accession>
<gene>
    <name evidence="7 9" type="primary">mltG</name>
    <name evidence="9" type="ORF">BGCPKDLD_0918</name>
</gene>
<keyword evidence="3 7" id="KW-1133">Transmembrane helix</keyword>
<dbReference type="Gene3D" id="3.30.160.60">
    <property type="entry name" value="Classic Zinc Finger"/>
    <property type="match status" value="1"/>
</dbReference>
<evidence type="ECO:0000313" key="10">
    <source>
        <dbReference type="Proteomes" id="UP001055093"/>
    </source>
</evidence>
<dbReference type="EMBL" id="BPRE01000002">
    <property type="protein sequence ID" value="GJE74349.1"/>
    <property type="molecule type" value="Genomic_DNA"/>
</dbReference>
<dbReference type="PANTHER" id="PTHR30518:SF2">
    <property type="entry name" value="ENDOLYTIC MUREIN TRANSGLYCOSYLASE"/>
    <property type="match status" value="1"/>
</dbReference>
<feature type="compositionally biased region" description="Low complexity" evidence="8">
    <location>
        <begin position="16"/>
        <end position="30"/>
    </location>
</feature>
<keyword evidence="1 7" id="KW-1003">Cell membrane</keyword>
<keyword evidence="7" id="KW-0997">Cell inner membrane</keyword>
<name>A0ABQ4USK0_9HYPH</name>
<keyword evidence="10" id="KW-1185">Reference proteome</keyword>
<keyword evidence="6 7" id="KW-0961">Cell wall biogenesis/degradation</keyword>
<comment type="function">
    <text evidence="7">Functions as a peptidoglycan terminase that cleaves nascent peptidoglycan strands endolytically to terminate their elongation.</text>
</comment>
<evidence type="ECO:0000313" key="9">
    <source>
        <dbReference type="EMBL" id="GJE74349.1"/>
    </source>
</evidence>
<comment type="similarity">
    <text evidence="7">Belongs to the transglycosylase MltG family.</text>
</comment>
<keyword evidence="2 7" id="KW-0812">Transmembrane</keyword>
<evidence type="ECO:0000256" key="8">
    <source>
        <dbReference type="SAM" id="MobiDB-lite"/>
    </source>
</evidence>
<keyword evidence="5 7" id="KW-0456">Lyase</keyword>
<feature type="region of interest" description="Disordered" evidence="8">
    <location>
        <begin position="1"/>
        <end position="49"/>
    </location>
</feature>
<comment type="catalytic activity">
    <reaction evidence="7">
        <text>a peptidoglycan chain = a peptidoglycan chain with N-acetyl-1,6-anhydromuramyl-[peptide] at the reducing end + a peptidoglycan chain with N-acetylglucosamine at the non-reducing end.</text>
        <dbReference type="EC" id="4.2.2.29"/>
    </reaction>
</comment>
<feature type="transmembrane region" description="Helical" evidence="7">
    <location>
        <begin position="52"/>
        <end position="77"/>
    </location>
</feature>
<proteinExistence type="inferred from homology"/>
<reference evidence="9" key="1">
    <citation type="journal article" date="2021" name="Front. Microbiol.">
        <title>Comprehensive Comparative Genomics and Phenotyping of Methylobacterium Species.</title>
        <authorList>
            <person name="Alessa O."/>
            <person name="Ogura Y."/>
            <person name="Fujitani Y."/>
            <person name="Takami H."/>
            <person name="Hayashi T."/>
            <person name="Sahin N."/>
            <person name="Tani A."/>
        </authorList>
    </citation>
    <scope>NUCLEOTIDE SEQUENCE</scope>
    <source>
        <strain evidence="9">DSM 14458</strain>
    </source>
</reference>
<dbReference type="RefSeq" id="WP_137830154.1">
    <property type="nucleotide sequence ID" value="NZ_BPRE01000002.1"/>
</dbReference>
<evidence type="ECO:0000256" key="3">
    <source>
        <dbReference type="ARBA" id="ARBA00022989"/>
    </source>
</evidence>
<dbReference type="Proteomes" id="UP001055093">
    <property type="component" value="Unassembled WGS sequence"/>
</dbReference>
<dbReference type="Gene3D" id="3.30.1490.480">
    <property type="entry name" value="Endolytic murein transglycosylase"/>
    <property type="match status" value="1"/>
</dbReference>
<evidence type="ECO:0000256" key="4">
    <source>
        <dbReference type="ARBA" id="ARBA00023136"/>
    </source>
</evidence>
<dbReference type="NCBIfam" id="TIGR00247">
    <property type="entry name" value="endolytic transglycosylase MltG"/>
    <property type="match status" value="1"/>
</dbReference>
<evidence type="ECO:0000256" key="2">
    <source>
        <dbReference type="ARBA" id="ARBA00022692"/>
    </source>
</evidence>
<reference evidence="9" key="2">
    <citation type="submission" date="2021-08" db="EMBL/GenBank/DDBJ databases">
        <authorList>
            <person name="Tani A."/>
            <person name="Ola A."/>
            <person name="Ogura Y."/>
            <person name="Katsura K."/>
            <person name="Hayashi T."/>
        </authorList>
    </citation>
    <scope>NUCLEOTIDE SEQUENCE</scope>
    <source>
        <strain evidence="9">DSM 14458</strain>
    </source>
</reference>
<dbReference type="PANTHER" id="PTHR30518">
    <property type="entry name" value="ENDOLYTIC MUREIN TRANSGLYCOSYLASE"/>
    <property type="match status" value="1"/>
</dbReference>
<protein>
    <recommendedName>
        <fullName evidence="7">Endolytic murein transglycosylase</fullName>
        <ecNumber evidence="7">4.2.2.29</ecNumber>
    </recommendedName>
    <alternativeName>
        <fullName evidence="7">Peptidoglycan lytic transglycosylase</fullName>
    </alternativeName>
    <alternativeName>
        <fullName evidence="7">Peptidoglycan polymerization terminase</fullName>
    </alternativeName>
</protein>
<evidence type="ECO:0000256" key="6">
    <source>
        <dbReference type="ARBA" id="ARBA00023316"/>
    </source>
</evidence>
<keyword evidence="4 7" id="KW-0472">Membrane</keyword>
<feature type="site" description="Important for catalytic activity" evidence="7">
    <location>
        <position position="253"/>
    </location>
</feature>
<dbReference type="EC" id="4.2.2.29" evidence="7"/>
<comment type="subcellular location">
    <subcellularLocation>
        <location evidence="7">Cell inner membrane</location>
        <topology evidence="7">Single-pass membrane protein</topology>
    </subcellularLocation>
</comment>
<dbReference type="HAMAP" id="MF_02065">
    <property type="entry name" value="MltG"/>
    <property type="match status" value="1"/>
</dbReference>
<comment type="caution">
    <text evidence="9">The sequence shown here is derived from an EMBL/GenBank/DDBJ whole genome shotgun (WGS) entry which is preliminary data.</text>
</comment>
<evidence type="ECO:0000256" key="7">
    <source>
        <dbReference type="HAMAP-Rule" id="MF_02065"/>
    </source>
</evidence>
<feature type="region of interest" description="Disordered" evidence="8">
    <location>
        <begin position="371"/>
        <end position="469"/>
    </location>
</feature>